<comment type="subcellular location">
    <subcellularLocation>
        <location evidence="5">Cytoplasm</location>
    </subcellularLocation>
</comment>
<dbReference type="AlphaFoldDB" id="A0A832WMP7"/>
<dbReference type="NCBIfam" id="NF004005">
    <property type="entry name" value="PRK05476.2-3"/>
    <property type="match status" value="1"/>
</dbReference>
<dbReference type="FunFam" id="3.40.50.720:FF:000004">
    <property type="entry name" value="Adenosylhomocysteinase"/>
    <property type="match status" value="1"/>
</dbReference>
<evidence type="ECO:0000256" key="1">
    <source>
        <dbReference type="ARBA" id="ARBA00007122"/>
    </source>
</evidence>
<dbReference type="InterPro" id="IPR036291">
    <property type="entry name" value="NAD(P)-bd_dom_sf"/>
</dbReference>
<dbReference type="InterPro" id="IPR015878">
    <property type="entry name" value="Ado_hCys_hydrolase_NAD-bd"/>
</dbReference>
<dbReference type="PANTHER" id="PTHR23420:SF0">
    <property type="entry name" value="ADENOSYLHOMOCYSTEINASE"/>
    <property type="match status" value="1"/>
</dbReference>
<dbReference type="HAMAP" id="MF_00563">
    <property type="entry name" value="AdoHcyase"/>
    <property type="match status" value="1"/>
</dbReference>
<evidence type="ECO:0000256" key="3">
    <source>
        <dbReference type="ARBA" id="ARBA00022801"/>
    </source>
</evidence>
<feature type="binding site" evidence="5 6">
    <location>
        <position position="242"/>
    </location>
    <ligand>
        <name>NAD(+)</name>
        <dbReference type="ChEBI" id="CHEBI:57540"/>
    </ligand>
</feature>
<comment type="pathway">
    <text evidence="5">Amino-acid biosynthesis; S-adenosyl-L-methionine biosynthesis.</text>
</comment>
<comment type="cofactor">
    <cofactor evidence="5 6">
        <name>NAD(+)</name>
        <dbReference type="ChEBI" id="CHEBI:57540"/>
    </cofactor>
    <text evidence="5 6">Binds 1 NAD(+) per subunit.</text>
</comment>
<comment type="caution">
    <text evidence="5">Lacks conserved residue(s) required for the propagation of feature annotation.</text>
</comment>
<dbReference type="PANTHER" id="PTHR23420">
    <property type="entry name" value="ADENOSYLHOMOCYSTEINASE"/>
    <property type="match status" value="1"/>
</dbReference>
<evidence type="ECO:0000256" key="4">
    <source>
        <dbReference type="ARBA" id="ARBA00023027"/>
    </source>
</evidence>
<evidence type="ECO:0000256" key="7">
    <source>
        <dbReference type="RuleBase" id="RU004166"/>
    </source>
</evidence>
<dbReference type="SMART" id="SM00997">
    <property type="entry name" value="AdoHcyase_NAD"/>
    <property type="match status" value="1"/>
</dbReference>
<dbReference type="GO" id="GO:0033353">
    <property type="term" value="P:S-adenosylmethionine cycle"/>
    <property type="evidence" value="ECO:0007669"/>
    <property type="project" value="TreeGrafter"/>
</dbReference>
<keyword evidence="5" id="KW-0963">Cytoplasm</keyword>
<dbReference type="Gene3D" id="3.40.50.1480">
    <property type="entry name" value="Adenosylhomocysteinase-like"/>
    <property type="match status" value="1"/>
</dbReference>
<dbReference type="OMA" id="YIGVTVE"/>
<feature type="binding site" evidence="5">
    <location>
        <position position="155"/>
    </location>
    <ligand>
        <name>substrate</name>
    </ligand>
</feature>
<comment type="similarity">
    <text evidence="1 5 7">Belongs to the adenosylhomocysteinase family.</text>
</comment>
<keyword evidence="2 5" id="KW-0554">One-carbon metabolism</keyword>
<evidence type="ECO:0000256" key="5">
    <source>
        <dbReference type="HAMAP-Rule" id="MF_00563"/>
    </source>
</evidence>
<dbReference type="UniPathway" id="UPA00315"/>
<feature type="domain" description="S-adenosyl-L-homocysteine hydrolase NAD binding" evidence="8">
    <location>
        <begin position="190"/>
        <end position="352"/>
    </location>
</feature>
<dbReference type="GO" id="GO:0006556">
    <property type="term" value="P:S-adenosylmethionine biosynthetic process"/>
    <property type="evidence" value="ECO:0007669"/>
    <property type="project" value="UniProtKB-UniRule"/>
</dbReference>
<feature type="binding site" evidence="6">
    <location>
        <begin position="221"/>
        <end position="226"/>
    </location>
    <ligand>
        <name>NAD(+)</name>
        <dbReference type="ChEBI" id="CHEBI:57540"/>
    </ligand>
</feature>
<dbReference type="InterPro" id="IPR000043">
    <property type="entry name" value="Adenosylhomocysteinase-like"/>
</dbReference>
<evidence type="ECO:0000259" key="8">
    <source>
        <dbReference type="SMART" id="SM00997"/>
    </source>
</evidence>
<dbReference type="GO" id="GO:0005829">
    <property type="term" value="C:cytosol"/>
    <property type="evidence" value="ECO:0007669"/>
    <property type="project" value="TreeGrafter"/>
</dbReference>
<dbReference type="SMR" id="A0A832WMP7"/>
<dbReference type="GO" id="GO:0006730">
    <property type="term" value="P:one-carbon metabolic process"/>
    <property type="evidence" value="ECO:0007669"/>
    <property type="project" value="UniProtKB-UniRule"/>
</dbReference>
<dbReference type="CDD" id="cd00401">
    <property type="entry name" value="SAHH"/>
    <property type="match status" value="1"/>
</dbReference>
<dbReference type="EC" id="3.13.1.9" evidence="5"/>
<dbReference type="SUPFAM" id="SSF51735">
    <property type="entry name" value="NAD(P)-binding Rossmann-fold domains"/>
    <property type="match status" value="1"/>
</dbReference>
<name>A0A832WMP7_9EURY</name>
<dbReference type="GO" id="GO:0016802">
    <property type="term" value="F:trialkylsulfonium hydrolase activity"/>
    <property type="evidence" value="ECO:0007669"/>
    <property type="project" value="UniProtKB-UniRule"/>
</dbReference>
<dbReference type="Proteomes" id="UP000619545">
    <property type="component" value="Unassembled WGS sequence"/>
</dbReference>
<feature type="binding site" evidence="5">
    <location>
        <begin position="219"/>
        <end position="224"/>
    </location>
    <ligand>
        <name>NAD(+)</name>
        <dbReference type="ChEBI" id="CHEBI:57540"/>
    </ligand>
</feature>
<comment type="miscellaneous">
    <text evidence="5">SAH is a product of SAM methyltransferases and is known to be a feedback inhibitor of these enzymes. As a result of this inhibition, organisms have evolved efficient enzymes to metabolize SAH via different pathways. The pathway found in methanogens differs from the canonical pathway, it uses the deamination of S-adenosyl-L-homocysteine to form S-inosyl-L-homocysteine for the regeneration of SAM from S-adenosyl-L-homocysteine.</text>
</comment>
<feature type="binding site" evidence="5">
    <location>
        <position position="130"/>
    </location>
    <ligand>
        <name>substrate</name>
    </ligand>
</feature>
<keyword evidence="3 5" id="KW-0378">Hydrolase</keyword>
<dbReference type="PROSITE" id="PS00739">
    <property type="entry name" value="ADOHCYASE_2"/>
    <property type="match status" value="1"/>
</dbReference>
<dbReference type="PIRSF" id="PIRSF001109">
    <property type="entry name" value="Ad_hcy_hydrolase"/>
    <property type="match status" value="1"/>
</dbReference>
<dbReference type="Gene3D" id="3.40.50.720">
    <property type="entry name" value="NAD(P)-binding Rossmann-like Domain"/>
    <property type="match status" value="1"/>
</dbReference>
<organism evidence="9 10">
    <name type="scientific">Methanopyrus kandleri</name>
    <dbReference type="NCBI Taxonomy" id="2320"/>
    <lineage>
        <taxon>Archaea</taxon>
        <taxon>Methanobacteriati</taxon>
        <taxon>Methanobacteriota</taxon>
        <taxon>Methanomada group</taxon>
        <taxon>Methanopyri</taxon>
        <taxon>Methanopyrales</taxon>
        <taxon>Methanopyraceae</taxon>
        <taxon>Methanopyrus</taxon>
    </lineage>
</organism>
<dbReference type="GO" id="GO:0004013">
    <property type="term" value="F:adenosylhomocysteinase activity"/>
    <property type="evidence" value="ECO:0007669"/>
    <property type="project" value="UniProtKB-UniRule"/>
</dbReference>
<protein>
    <recommendedName>
        <fullName evidence="5">S-inosyl-L-homocysteine hydrolase</fullName>
        <shortName evidence="5">SIHH</shortName>
        <ecNumber evidence="5">3.13.1.9</ecNumber>
    </recommendedName>
</protein>
<feature type="binding site" evidence="5 6">
    <location>
        <position position="346"/>
    </location>
    <ligand>
        <name>NAD(+)</name>
        <dbReference type="ChEBI" id="CHEBI:57540"/>
    </ligand>
</feature>
<evidence type="ECO:0000313" key="10">
    <source>
        <dbReference type="Proteomes" id="UP000619545"/>
    </source>
</evidence>
<feature type="binding site" evidence="6">
    <location>
        <position position="353"/>
    </location>
    <ligand>
        <name>NAD(+)</name>
        <dbReference type="ChEBI" id="CHEBI:57540"/>
    </ligand>
</feature>
<feature type="binding site" evidence="5 6">
    <location>
        <begin position="298"/>
        <end position="300"/>
    </location>
    <ligand>
        <name>NAD(+)</name>
        <dbReference type="ChEBI" id="CHEBI:57540"/>
    </ligand>
</feature>
<accession>A0A832WMP7</accession>
<dbReference type="NCBIfam" id="TIGR00936">
    <property type="entry name" value="ahcY"/>
    <property type="match status" value="1"/>
</dbReference>
<feature type="binding site" evidence="5">
    <location>
        <position position="185"/>
    </location>
    <ligand>
        <name>substrate</name>
    </ligand>
</feature>
<dbReference type="PROSITE" id="PS00738">
    <property type="entry name" value="ADOHCYASE_1"/>
    <property type="match status" value="1"/>
</dbReference>
<feature type="binding site" evidence="5">
    <location>
        <position position="189"/>
    </location>
    <ligand>
        <name>substrate</name>
    </ligand>
</feature>
<comment type="caution">
    <text evidence="9">The sequence shown here is derived from an EMBL/GenBank/DDBJ whole genome shotgun (WGS) entry which is preliminary data.</text>
</comment>
<feature type="binding site" evidence="5">
    <location>
        <position position="277"/>
    </location>
    <ligand>
        <name>NAD(+)</name>
        <dbReference type="ChEBI" id="CHEBI:57540"/>
    </ligand>
</feature>
<comment type="function">
    <text evidence="5">Catalyzes the hydrolysis of S-inosyl-L-homocysteine (SIH) to L-homocysteine (Hcy) and inosine. Likely functions in a S-adenosyl-L-methionine (SAM) recycling pathway from S-adenosyl-L-homocysteine (SAH) produced from SAM-dependent methylation reactions. Can also catalyze the reverse reaction in vitro, i.e. the synthesis of SIH from Hcy and inosine.</text>
</comment>
<evidence type="ECO:0000256" key="2">
    <source>
        <dbReference type="ARBA" id="ARBA00022563"/>
    </source>
</evidence>
<comment type="catalytic activity">
    <reaction evidence="5">
        <text>S-inosyl-L-homocysteine + H2O = L-homocysteine + inosine</text>
        <dbReference type="Rhea" id="RHEA:59828"/>
        <dbReference type="ChEBI" id="CHEBI:15377"/>
        <dbReference type="ChEBI" id="CHEBI:17596"/>
        <dbReference type="ChEBI" id="CHEBI:57985"/>
        <dbReference type="ChEBI" id="CHEBI:58199"/>
        <dbReference type="EC" id="3.13.1.9"/>
    </reaction>
</comment>
<reference evidence="9" key="1">
    <citation type="journal article" date="2020" name="bioRxiv">
        <title>A rank-normalized archaeal taxonomy based on genome phylogeny resolves widespread incomplete and uneven classifications.</title>
        <authorList>
            <person name="Rinke C."/>
            <person name="Chuvochina M."/>
            <person name="Mussig A.J."/>
            <person name="Chaumeil P.-A."/>
            <person name="Waite D.W."/>
            <person name="Whitman W.B."/>
            <person name="Parks D.H."/>
            <person name="Hugenholtz P."/>
        </authorList>
    </citation>
    <scope>NUCLEOTIDE SEQUENCE</scope>
    <source>
        <strain evidence="9">UBA8853</strain>
    </source>
</reference>
<dbReference type="RefSeq" id="WP_011018738.1">
    <property type="nucleotide sequence ID" value="NZ_DUJS01000004.1"/>
</dbReference>
<evidence type="ECO:0000256" key="6">
    <source>
        <dbReference type="PIRSR" id="PIRSR001109-2"/>
    </source>
</evidence>
<dbReference type="SUPFAM" id="SSF52283">
    <property type="entry name" value="Formate/glycerate dehydrogenase catalytic domain-like"/>
    <property type="match status" value="1"/>
</dbReference>
<sequence length="424" mass="47016">MVVVKEGEYAIRDPSLAPKGRDMIEWARDHMPVLGAIRERFEEERPLEGITVGMTLHLEAKTAVLVETLMAGGAEVAITGCNPLSTKDEVAAALVEEGVHVYAWRGETEEEYYQNIDRVLSHEPDIIVDDGADCIARVHTEFPDLAERVIGATEETTTGVNRLHAMHREGVLKFPVIAVNDAKTKYLMDNRYGTGQSALDGLMRATNILLAGKTVVVVGYGWCGRGIARRARGLGANVIVVEVDPIKAMEAIFDGFRVMPMDRAAEEGDIFITATGNRDVIRGEHIEKMKDGVILANAGHFDVEIDKEYLEEHCEEKIDRRGGLVTEYRMPDGKRVYLIAEGRLVNLAAGEGHPIEIMDISFALQALSVEVLAKEGKEMEPGVYKVPKDVDKRVAELKLESMGIELEELTPEQREYMKSWEEGT</sequence>
<dbReference type="InterPro" id="IPR042172">
    <property type="entry name" value="Adenosylhomocyst_ase-like_sf"/>
</dbReference>
<dbReference type="Pfam" id="PF00670">
    <property type="entry name" value="AdoHcyase_NAD"/>
    <property type="match status" value="1"/>
</dbReference>
<feature type="binding site" evidence="5 6">
    <location>
        <begin position="156"/>
        <end position="158"/>
    </location>
    <ligand>
        <name>NAD(+)</name>
        <dbReference type="ChEBI" id="CHEBI:57540"/>
    </ligand>
</feature>
<keyword evidence="4 5" id="KW-0520">NAD</keyword>
<evidence type="ECO:0000313" key="9">
    <source>
        <dbReference type="EMBL" id="HII70477.1"/>
    </source>
</evidence>
<dbReference type="Pfam" id="PF05221">
    <property type="entry name" value="AdoHcyase"/>
    <property type="match status" value="1"/>
</dbReference>
<dbReference type="InterPro" id="IPR020082">
    <property type="entry name" value="S-Ado-L-homoCys_hydrolase_CS"/>
</dbReference>
<dbReference type="GeneID" id="1477671"/>
<proteinExistence type="inferred from homology"/>
<dbReference type="EMBL" id="DUJS01000004">
    <property type="protein sequence ID" value="HII70477.1"/>
    <property type="molecule type" value="Genomic_DNA"/>
</dbReference>
<feature type="binding site" evidence="5">
    <location>
        <position position="190"/>
    </location>
    <ligand>
        <name>NAD(+)</name>
        <dbReference type="ChEBI" id="CHEBI:57540"/>
    </ligand>
</feature>
<gene>
    <name evidence="9" type="ORF">HA336_04510</name>
</gene>
<dbReference type="SMART" id="SM00996">
    <property type="entry name" value="AdoHcyase"/>
    <property type="match status" value="1"/>
</dbReference>